<accession>A0ABP8QWT2</accession>
<dbReference type="EMBL" id="BAABHF010000046">
    <property type="protein sequence ID" value="GAA4512108.1"/>
    <property type="molecule type" value="Genomic_DNA"/>
</dbReference>
<evidence type="ECO:0000313" key="2">
    <source>
        <dbReference type="EMBL" id="GAA4512108.1"/>
    </source>
</evidence>
<protein>
    <recommendedName>
        <fullName evidence="4">Dihydrodiol dehydrogenase</fullName>
    </recommendedName>
</protein>
<evidence type="ECO:0008006" key="4">
    <source>
        <dbReference type="Google" id="ProtNLM"/>
    </source>
</evidence>
<proteinExistence type="predicted"/>
<organism evidence="2 3">
    <name type="scientific">Actinoallomurus oryzae</name>
    <dbReference type="NCBI Taxonomy" id="502180"/>
    <lineage>
        <taxon>Bacteria</taxon>
        <taxon>Bacillati</taxon>
        <taxon>Actinomycetota</taxon>
        <taxon>Actinomycetes</taxon>
        <taxon>Streptosporangiales</taxon>
        <taxon>Thermomonosporaceae</taxon>
        <taxon>Actinoallomurus</taxon>
    </lineage>
</organism>
<name>A0ABP8QWT2_9ACTN</name>
<feature type="region of interest" description="Disordered" evidence="1">
    <location>
        <begin position="58"/>
        <end position="78"/>
    </location>
</feature>
<evidence type="ECO:0000313" key="3">
    <source>
        <dbReference type="Proteomes" id="UP001500503"/>
    </source>
</evidence>
<comment type="caution">
    <text evidence="2">The sequence shown here is derived from an EMBL/GenBank/DDBJ whole genome shotgun (WGS) entry which is preliminary data.</text>
</comment>
<keyword evidence="3" id="KW-1185">Reference proteome</keyword>
<dbReference type="RefSeq" id="WP_329244928.1">
    <property type="nucleotide sequence ID" value="NZ_BAABHF010000046.1"/>
</dbReference>
<sequence>MSDENGLIVANEFAAVAVRKVATRNGERLEIRSLGNEAYVIRLDALALEALTWSDPLTVGQGLETPLGPEVPGEKESK</sequence>
<gene>
    <name evidence="2" type="ORF">GCM10023191_077270</name>
</gene>
<dbReference type="Proteomes" id="UP001500503">
    <property type="component" value="Unassembled WGS sequence"/>
</dbReference>
<evidence type="ECO:0000256" key="1">
    <source>
        <dbReference type="SAM" id="MobiDB-lite"/>
    </source>
</evidence>
<reference evidence="3" key="1">
    <citation type="journal article" date="2019" name="Int. J. Syst. Evol. Microbiol.">
        <title>The Global Catalogue of Microorganisms (GCM) 10K type strain sequencing project: providing services to taxonomists for standard genome sequencing and annotation.</title>
        <authorList>
            <consortium name="The Broad Institute Genomics Platform"/>
            <consortium name="The Broad Institute Genome Sequencing Center for Infectious Disease"/>
            <person name="Wu L."/>
            <person name="Ma J."/>
        </authorList>
    </citation>
    <scope>NUCLEOTIDE SEQUENCE [LARGE SCALE GENOMIC DNA]</scope>
    <source>
        <strain evidence="3">JCM 17933</strain>
    </source>
</reference>